<gene>
    <name evidence="2" type="ORF">IZO911_LOCUS5762</name>
    <name evidence="3" type="ORF">KXQ929_LOCUS24762</name>
</gene>
<accession>A0A813R801</accession>
<evidence type="ECO:0000313" key="3">
    <source>
        <dbReference type="EMBL" id="CAF3936337.1"/>
    </source>
</evidence>
<dbReference type="Pfam" id="PF12781">
    <property type="entry name" value="AAA_9"/>
    <property type="match status" value="1"/>
</dbReference>
<feature type="domain" description="Dynein heavy chain ATP-binding dynein motor region" evidence="1">
    <location>
        <begin position="22"/>
        <end position="103"/>
    </location>
</feature>
<protein>
    <recommendedName>
        <fullName evidence="1">Dynein heavy chain ATP-binding dynein motor region domain-containing protein</fullName>
    </recommendedName>
</protein>
<reference evidence="2" key="1">
    <citation type="submission" date="2021-02" db="EMBL/GenBank/DDBJ databases">
        <authorList>
            <person name="Nowell W R."/>
        </authorList>
    </citation>
    <scope>NUCLEOTIDE SEQUENCE</scope>
</reference>
<dbReference type="InterPro" id="IPR027417">
    <property type="entry name" value="P-loop_NTPase"/>
</dbReference>
<proteinExistence type="predicted"/>
<evidence type="ECO:0000313" key="2">
    <source>
        <dbReference type="EMBL" id="CAF0779687.1"/>
    </source>
</evidence>
<dbReference type="Proteomes" id="UP000663868">
    <property type="component" value="Unassembled WGS sequence"/>
</dbReference>
<sequence>MLFSLGDQIYYEWLSDGVLRSKMENHIIIIESIGYPPLLIDPFGQYDQWMEKYYNLQKIHFDNQSKHDVVMSIEQSFLSGSKIYIKNCNTLDSLLSPLAQRKATS</sequence>
<dbReference type="InterPro" id="IPR035706">
    <property type="entry name" value="AAA_9"/>
</dbReference>
<dbReference type="Proteomes" id="UP000663860">
    <property type="component" value="Unassembled WGS sequence"/>
</dbReference>
<comment type="caution">
    <text evidence="2">The sequence shown here is derived from an EMBL/GenBank/DDBJ whole genome shotgun (WGS) entry which is preliminary data.</text>
</comment>
<evidence type="ECO:0000313" key="4">
    <source>
        <dbReference type="Proteomes" id="UP000663860"/>
    </source>
</evidence>
<name>A0A813R801_9BILA</name>
<evidence type="ECO:0000259" key="1">
    <source>
        <dbReference type="Pfam" id="PF12781"/>
    </source>
</evidence>
<organism evidence="2 4">
    <name type="scientific">Adineta steineri</name>
    <dbReference type="NCBI Taxonomy" id="433720"/>
    <lineage>
        <taxon>Eukaryota</taxon>
        <taxon>Metazoa</taxon>
        <taxon>Spiralia</taxon>
        <taxon>Gnathifera</taxon>
        <taxon>Rotifera</taxon>
        <taxon>Eurotatoria</taxon>
        <taxon>Bdelloidea</taxon>
        <taxon>Adinetida</taxon>
        <taxon>Adinetidae</taxon>
        <taxon>Adineta</taxon>
    </lineage>
</organism>
<dbReference type="EMBL" id="CAJNOE010000035">
    <property type="protein sequence ID" value="CAF0779687.1"/>
    <property type="molecule type" value="Genomic_DNA"/>
</dbReference>
<dbReference type="AlphaFoldDB" id="A0A813R801"/>
<dbReference type="EMBL" id="CAJOBB010002085">
    <property type="protein sequence ID" value="CAF3936337.1"/>
    <property type="molecule type" value="Genomic_DNA"/>
</dbReference>
<dbReference type="Gene3D" id="3.40.50.300">
    <property type="entry name" value="P-loop containing nucleotide triphosphate hydrolases"/>
    <property type="match status" value="1"/>
</dbReference>